<dbReference type="EMBL" id="LAZR01000008">
    <property type="protein sequence ID" value="KKO09096.1"/>
    <property type="molecule type" value="Genomic_DNA"/>
</dbReference>
<protein>
    <recommendedName>
        <fullName evidence="4">Diguanylate cyclase</fullName>
    </recommendedName>
</protein>
<dbReference type="Pfam" id="PF13426">
    <property type="entry name" value="PAS_9"/>
    <property type="match status" value="1"/>
</dbReference>
<dbReference type="SUPFAM" id="SSF55785">
    <property type="entry name" value="PYP-like sensor domain (PAS domain)"/>
    <property type="match status" value="1"/>
</dbReference>
<dbReference type="FunFam" id="3.30.70.270:FF:000001">
    <property type="entry name" value="Diguanylate cyclase domain protein"/>
    <property type="match status" value="1"/>
</dbReference>
<dbReference type="InterPro" id="IPR000160">
    <property type="entry name" value="GGDEF_dom"/>
</dbReference>
<feature type="domain" description="GGDEF" evidence="2">
    <location>
        <begin position="229"/>
        <end position="357"/>
    </location>
</feature>
<dbReference type="SMART" id="SM00091">
    <property type="entry name" value="PAS"/>
    <property type="match status" value="1"/>
</dbReference>
<organism evidence="3">
    <name type="scientific">marine sediment metagenome</name>
    <dbReference type="NCBI Taxonomy" id="412755"/>
    <lineage>
        <taxon>unclassified sequences</taxon>
        <taxon>metagenomes</taxon>
        <taxon>ecological metagenomes</taxon>
    </lineage>
</organism>
<dbReference type="Pfam" id="PF00990">
    <property type="entry name" value="GGDEF"/>
    <property type="match status" value="1"/>
</dbReference>
<evidence type="ECO:0000259" key="2">
    <source>
        <dbReference type="PROSITE" id="PS50887"/>
    </source>
</evidence>
<proteinExistence type="predicted"/>
<dbReference type="InterPro" id="IPR000014">
    <property type="entry name" value="PAS"/>
</dbReference>
<dbReference type="Gene3D" id="3.30.70.270">
    <property type="match status" value="1"/>
</dbReference>
<dbReference type="PANTHER" id="PTHR46663">
    <property type="entry name" value="DIGUANYLATE CYCLASE DGCT-RELATED"/>
    <property type="match status" value="1"/>
</dbReference>
<evidence type="ECO:0008006" key="4">
    <source>
        <dbReference type="Google" id="ProtNLM"/>
    </source>
</evidence>
<comment type="caution">
    <text evidence="3">The sequence shown here is derived from an EMBL/GenBank/DDBJ whole genome shotgun (WGS) entry which is preliminary data.</text>
</comment>
<dbReference type="InterPro" id="IPR043128">
    <property type="entry name" value="Rev_trsase/Diguanyl_cyclase"/>
</dbReference>
<name>A0A0F9VVG6_9ZZZZ</name>
<dbReference type="SMART" id="SM00267">
    <property type="entry name" value="GGDEF"/>
    <property type="match status" value="1"/>
</dbReference>
<dbReference type="PANTHER" id="PTHR46663:SF3">
    <property type="entry name" value="SLL0267 PROTEIN"/>
    <property type="match status" value="1"/>
</dbReference>
<evidence type="ECO:0000259" key="1">
    <source>
        <dbReference type="PROSITE" id="PS50112"/>
    </source>
</evidence>
<dbReference type="CDD" id="cd01949">
    <property type="entry name" value="GGDEF"/>
    <property type="match status" value="1"/>
</dbReference>
<dbReference type="CDD" id="cd00130">
    <property type="entry name" value="PAS"/>
    <property type="match status" value="1"/>
</dbReference>
<sequence>MTKTTLPYTPPIDFLDLLLDAVCVVDPDGIIVYVSAASEQVFGYHPDEMIGRAIFDFVYPDDLEHTKKTAEHVMKTGSIRHAENRYIRKDGSIVHIMWTARWLTEDKLRIGVARDITQRRHAEAVQVALYAISEASHTATDISDLHERLHDIVNALDLPDFHDENRQSEQDRTHWQLIATQISEAMTRRELFDRLRHVAQYDSLTGLPNRELLSDRIRTALARARRKQTSFALLFLDLNGFKRINDSLGHAAGDQLLQRVAHRLSQSIRESDTAARLGGDEFVILVEGINKQHSAQSVADKLLEAFDTPFLLEGTELTITPSIGIAVYPYDGEDELTLLKHADNAMYVAKGRQRPPL</sequence>
<dbReference type="InterPro" id="IPR035965">
    <property type="entry name" value="PAS-like_dom_sf"/>
</dbReference>
<dbReference type="InterPro" id="IPR029787">
    <property type="entry name" value="Nucleotide_cyclase"/>
</dbReference>
<dbReference type="PROSITE" id="PS50112">
    <property type="entry name" value="PAS"/>
    <property type="match status" value="1"/>
</dbReference>
<dbReference type="InterPro" id="IPR052163">
    <property type="entry name" value="DGC-Regulatory_Protein"/>
</dbReference>
<dbReference type="Gene3D" id="3.30.450.20">
    <property type="entry name" value="PAS domain"/>
    <property type="match status" value="1"/>
</dbReference>
<reference evidence="3" key="1">
    <citation type="journal article" date="2015" name="Nature">
        <title>Complex archaea that bridge the gap between prokaryotes and eukaryotes.</title>
        <authorList>
            <person name="Spang A."/>
            <person name="Saw J.H."/>
            <person name="Jorgensen S.L."/>
            <person name="Zaremba-Niedzwiedzka K."/>
            <person name="Martijn J."/>
            <person name="Lind A.E."/>
            <person name="van Eijk R."/>
            <person name="Schleper C."/>
            <person name="Guy L."/>
            <person name="Ettema T.J."/>
        </authorList>
    </citation>
    <scope>NUCLEOTIDE SEQUENCE</scope>
</reference>
<feature type="domain" description="PAS" evidence="1">
    <location>
        <begin position="15"/>
        <end position="77"/>
    </location>
</feature>
<dbReference type="AlphaFoldDB" id="A0A0F9VVG6"/>
<gene>
    <name evidence="3" type="ORF">LCGC14_0042150</name>
</gene>
<accession>A0A0F9VVG6</accession>
<dbReference type="PROSITE" id="PS50887">
    <property type="entry name" value="GGDEF"/>
    <property type="match status" value="1"/>
</dbReference>
<dbReference type="SUPFAM" id="SSF55073">
    <property type="entry name" value="Nucleotide cyclase"/>
    <property type="match status" value="1"/>
</dbReference>
<dbReference type="NCBIfam" id="TIGR00254">
    <property type="entry name" value="GGDEF"/>
    <property type="match status" value="1"/>
</dbReference>
<evidence type="ECO:0000313" key="3">
    <source>
        <dbReference type="EMBL" id="KKO09096.1"/>
    </source>
</evidence>
<dbReference type="NCBIfam" id="TIGR00229">
    <property type="entry name" value="sensory_box"/>
    <property type="match status" value="1"/>
</dbReference>